<evidence type="ECO:0000256" key="5">
    <source>
        <dbReference type="ARBA" id="ARBA00022694"/>
    </source>
</evidence>
<evidence type="ECO:0000256" key="12">
    <source>
        <dbReference type="RuleBase" id="RU003784"/>
    </source>
</evidence>
<dbReference type="OrthoDB" id="9776390at2"/>
<evidence type="ECO:0000313" key="15">
    <source>
        <dbReference type="Proteomes" id="UP000256561"/>
    </source>
</evidence>
<dbReference type="NCBIfam" id="TIGR00174">
    <property type="entry name" value="miaA"/>
    <property type="match status" value="1"/>
</dbReference>
<evidence type="ECO:0000256" key="9">
    <source>
        <dbReference type="ARBA" id="ARBA00049563"/>
    </source>
</evidence>
<keyword evidence="15" id="KW-1185">Reference proteome</keyword>
<evidence type="ECO:0000256" key="2">
    <source>
        <dbReference type="ARBA" id="ARBA00003213"/>
    </source>
</evidence>
<dbReference type="FunFam" id="1.10.20.140:FF:000001">
    <property type="entry name" value="tRNA dimethylallyltransferase"/>
    <property type="match status" value="1"/>
</dbReference>
<comment type="catalytic activity">
    <reaction evidence="9 10 11">
        <text>adenosine(37) in tRNA + dimethylallyl diphosphate = N(6)-dimethylallyladenosine(37) in tRNA + diphosphate</text>
        <dbReference type="Rhea" id="RHEA:26482"/>
        <dbReference type="Rhea" id="RHEA-COMP:10162"/>
        <dbReference type="Rhea" id="RHEA-COMP:10375"/>
        <dbReference type="ChEBI" id="CHEBI:33019"/>
        <dbReference type="ChEBI" id="CHEBI:57623"/>
        <dbReference type="ChEBI" id="CHEBI:74411"/>
        <dbReference type="ChEBI" id="CHEBI:74415"/>
        <dbReference type="EC" id="2.5.1.75"/>
    </reaction>
</comment>
<evidence type="ECO:0000256" key="3">
    <source>
        <dbReference type="ARBA" id="ARBA00005842"/>
    </source>
</evidence>
<dbReference type="Gene3D" id="1.10.20.140">
    <property type="match status" value="1"/>
</dbReference>
<feature type="site" description="Interaction with substrate tRNA" evidence="10">
    <location>
        <position position="93"/>
    </location>
</feature>
<dbReference type="InterPro" id="IPR018022">
    <property type="entry name" value="IPT"/>
</dbReference>
<dbReference type="Pfam" id="PF01715">
    <property type="entry name" value="IPPT"/>
    <property type="match status" value="1"/>
</dbReference>
<evidence type="ECO:0000256" key="6">
    <source>
        <dbReference type="ARBA" id="ARBA00022741"/>
    </source>
</evidence>
<sequence length="297" mass="33571">MGPTASGKTGLALELAEQIPIEVISVDSALVYRGMDIGTAKPTEQEMGSVPHWLIDILDPSQAYSVAEFRSDALRLIGQIHQRNRLPVLVGGTMMYFNALINGISPLPKSDQVIRDAISHEAEQSGWAALHQELTRVDPVSAKRIHPNDPQRLTRALEVFRSTGRTLTQWQEDKGEVCPFEISQFAIAPRDRPVLHQRIEQRFDIMLNNGFIDEVQALYGRGDLHDTMPSIRSVGYRQAWQYLSGELDYDEMRERGIIATRQLAKRQMTWLRGWPAVTWLDTLAKDNLTKIMAKVTL</sequence>
<dbReference type="GO" id="GO:0052381">
    <property type="term" value="F:tRNA dimethylallyltransferase activity"/>
    <property type="evidence" value="ECO:0007669"/>
    <property type="project" value="UniProtKB-UniRule"/>
</dbReference>
<dbReference type="PANTHER" id="PTHR11088:SF60">
    <property type="entry name" value="TRNA DIMETHYLALLYLTRANSFERASE"/>
    <property type="match status" value="1"/>
</dbReference>
<organism evidence="14 15">
    <name type="scientific">Alteromonas aestuariivivens</name>
    <dbReference type="NCBI Taxonomy" id="1938339"/>
    <lineage>
        <taxon>Bacteria</taxon>
        <taxon>Pseudomonadati</taxon>
        <taxon>Pseudomonadota</taxon>
        <taxon>Gammaproteobacteria</taxon>
        <taxon>Alteromonadales</taxon>
        <taxon>Alteromonadaceae</taxon>
        <taxon>Alteromonas/Salinimonas group</taxon>
        <taxon>Alteromonas</taxon>
    </lineage>
</organism>
<evidence type="ECO:0000256" key="1">
    <source>
        <dbReference type="ARBA" id="ARBA00001946"/>
    </source>
</evidence>
<dbReference type="GO" id="GO:0005524">
    <property type="term" value="F:ATP binding"/>
    <property type="evidence" value="ECO:0007669"/>
    <property type="project" value="UniProtKB-UniRule"/>
</dbReference>
<keyword evidence="8 10" id="KW-0460">Magnesium</keyword>
<dbReference type="SUPFAM" id="SSF52540">
    <property type="entry name" value="P-loop containing nucleoside triphosphate hydrolases"/>
    <property type="match status" value="1"/>
</dbReference>
<protein>
    <recommendedName>
        <fullName evidence="10">tRNA dimethylallyltransferase</fullName>
        <ecNumber evidence="10">2.5.1.75</ecNumber>
    </recommendedName>
    <alternativeName>
        <fullName evidence="10">Dimethylallyl diphosphate:tRNA dimethylallyltransferase</fullName>
        <shortName evidence="10">DMAPP:tRNA dimethylallyltransferase</shortName>
        <shortName evidence="10">DMATase</shortName>
    </alternativeName>
    <alternativeName>
        <fullName evidence="10">Isopentenyl-diphosphate:tRNA isopentenyltransferase</fullName>
        <shortName evidence="10">IPP transferase</shortName>
        <shortName evidence="10">IPPT</shortName>
        <shortName evidence="10">IPTase</shortName>
    </alternativeName>
</protein>
<comment type="subunit">
    <text evidence="10">Monomer.</text>
</comment>
<evidence type="ECO:0000256" key="8">
    <source>
        <dbReference type="ARBA" id="ARBA00022842"/>
    </source>
</evidence>
<keyword evidence="7 10" id="KW-0067">ATP-binding</keyword>
<dbReference type="AlphaFoldDB" id="A0A3D8M7W6"/>
<evidence type="ECO:0000256" key="11">
    <source>
        <dbReference type="RuleBase" id="RU003783"/>
    </source>
</evidence>
<evidence type="ECO:0000256" key="10">
    <source>
        <dbReference type="HAMAP-Rule" id="MF_00185"/>
    </source>
</evidence>
<keyword evidence="4 10" id="KW-0808">Transferase</keyword>
<comment type="caution">
    <text evidence="10">Lacks conserved residue(s) required for the propagation of feature annotation.</text>
</comment>
<feature type="binding site" evidence="10">
    <location>
        <begin position="4"/>
        <end position="9"/>
    </location>
    <ligand>
        <name>substrate</name>
    </ligand>
</feature>
<evidence type="ECO:0000256" key="4">
    <source>
        <dbReference type="ARBA" id="ARBA00022679"/>
    </source>
</evidence>
<dbReference type="RefSeq" id="WP_115593345.1">
    <property type="nucleotide sequence ID" value="NZ_QRHA01000006.1"/>
</dbReference>
<feature type="region of interest" description="Interaction with substrate tRNA" evidence="10">
    <location>
        <begin position="151"/>
        <end position="155"/>
    </location>
</feature>
<reference evidence="15" key="1">
    <citation type="submission" date="2018-08" db="EMBL/GenBank/DDBJ databases">
        <authorList>
            <person name="Zhang J."/>
            <person name="Du Z.-J."/>
        </authorList>
    </citation>
    <scope>NUCLEOTIDE SEQUENCE [LARGE SCALE GENOMIC DNA]</scope>
    <source>
        <strain evidence="15">KCTC 52655</strain>
    </source>
</reference>
<gene>
    <name evidence="10" type="primary">miaA</name>
    <name evidence="14" type="ORF">DXV75_10090</name>
</gene>
<comment type="caution">
    <text evidence="14">The sequence shown here is derived from an EMBL/GenBank/DDBJ whole genome shotgun (WGS) entry which is preliminary data.</text>
</comment>
<feature type="site" description="Interaction with substrate tRNA" evidence="10">
    <location>
        <position position="115"/>
    </location>
</feature>
<dbReference type="Gene3D" id="3.40.50.300">
    <property type="entry name" value="P-loop containing nucleotide triphosphate hydrolases"/>
    <property type="match status" value="1"/>
</dbReference>
<keyword evidence="6 10" id="KW-0547">Nucleotide-binding</keyword>
<dbReference type="PANTHER" id="PTHR11088">
    <property type="entry name" value="TRNA DIMETHYLALLYLTRANSFERASE"/>
    <property type="match status" value="1"/>
</dbReference>
<dbReference type="HAMAP" id="MF_00185">
    <property type="entry name" value="IPP_trans"/>
    <property type="match status" value="1"/>
</dbReference>
<dbReference type="Proteomes" id="UP000256561">
    <property type="component" value="Unassembled WGS sequence"/>
</dbReference>
<comment type="function">
    <text evidence="2 10 12">Catalyzes the transfer of a dimethylallyl group onto the adenine at position 37 in tRNAs that read codons beginning with uridine, leading to the formation of N6-(dimethylallyl)adenosine (i(6)A).</text>
</comment>
<dbReference type="EC" id="2.5.1.75" evidence="10"/>
<feature type="region of interest" description="Interaction with substrate tRNA" evidence="10">
    <location>
        <begin position="27"/>
        <end position="30"/>
    </location>
</feature>
<dbReference type="EMBL" id="QRHA01000006">
    <property type="protein sequence ID" value="RDV25689.1"/>
    <property type="molecule type" value="Genomic_DNA"/>
</dbReference>
<comment type="similarity">
    <text evidence="3 10 13">Belongs to the IPP transferase family.</text>
</comment>
<evidence type="ECO:0000313" key="14">
    <source>
        <dbReference type="EMBL" id="RDV25689.1"/>
    </source>
</evidence>
<feature type="binding site" evidence="10">
    <location>
        <begin position="2"/>
        <end position="9"/>
    </location>
    <ligand>
        <name>ATP</name>
        <dbReference type="ChEBI" id="CHEBI:30616"/>
    </ligand>
</feature>
<accession>A0A3D8M7W6</accession>
<proteinExistence type="inferred from homology"/>
<keyword evidence="5 10" id="KW-0819">tRNA processing</keyword>
<dbReference type="InterPro" id="IPR039657">
    <property type="entry name" value="Dimethylallyltransferase"/>
</dbReference>
<dbReference type="GO" id="GO:0006400">
    <property type="term" value="P:tRNA modification"/>
    <property type="evidence" value="ECO:0007669"/>
    <property type="project" value="TreeGrafter"/>
</dbReference>
<name>A0A3D8M7W6_9ALTE</name>
<evidence type="ECO:0000256" key="7">
    <source>
        <dbReference type="ARBA" id="ARBA00022840"/>
    </source>
</evidence>
<dbReference type="InterPro" id="IPR027417">
    <property type="entry name" value="P-loop_NTPase"/>
</dbReference>
<comment type="cofactor">
    <cofactor evidence="1 10">
        <name>Mg(2+)</name>
        <dbReference type="ChEBI" id="CHEBI:18420"/>
    </cofactor>
</comment>
<evidence type="ECO:0000256" key="13">
    <source>
        <dbReference type="RuleBase" id="RU003785"/>
    </source>
</evidence>